<reference evidence="1 2" key="1">
    <citation type="journal article" date="2019" name="Int. J. Syst. Evol. Microbiol.">
        <title>Anaerobacillus alkaliphilus sp. nov., a novel alkaliphilic and moderately halophilic bacterium.</title>
        <authorList>
            <person name="Borsodi A.K."/>
            <person name="Aszalos J.M."/>
            <person name="Bihari P."/>
            <person name="Nagy I."/>
            <person name="Schumann P."/>
            <person name="Sproer C."/>
            <person name="Kovacs A.L."/>
            <person name="Boka K."/>
            <person name="Dobosy P."/>
            <person name="Ovari M."/>
            <person name="Szili-Kovacs T."/>
            <person name="Toth E."/>
        </authorList>
    </citation>
    <scope>NUCLEOTIDE SEQUENCE [LARGE SCALE GENOMIC DNA]</scope>
    <source>
        <strain evidence="1 2">B16-10</strain>
    </source>
</reference>
<dbReference type="OrthoDB" id="9801392at2"/>
<protein>
    <submittedName>
        <fullName evidence="1">Uncharacterized protein</fullName>
    </submittedName>
</protein>
<dbReference type="AlphaFoldDB" id="A0A4Q0VN95"/>
<organism evidence="1 2">
    <name type="scientific">Anaerobacillus alkaliphilus</name>
    <dbReference type="NCBI Taxonomy" id="1548597"/>
    <lineage>
        <taxon>Bacteria</taxon>
        <taxon>Bacillati</taxon>
        <taxon>Bacillota</taxon>
        <taxon>Bacilli</taxon>
        <taxon>Bacillales</taxon>
        <taxon>Bacillaceae</taxon>
        <taxon>Anaerobacillus</taxon>
    </lineage>
</organism>
<evidence type="ECO:0000313" key="1">
    <source>
        <dbReference type="EMBL" id="RXI96613.1"/>
    </source>
</evidence>
<dbReference type="Pfam" id="PF19652">
    <property type="entry name" value="DUF6155"/>
    <property type="match status" value="1"/>
</dbReference>
<dbReference type="InterPro" id="IPR046153">
    <property type="entry name" value="DUF6155"/>
</dbReference>
<name>A0A4Q0VN95_9BACI</name>
<sequence length="186" mass="21495">MGKRTMLKISELKKSLKQLDQKELIQLVVDMSKLNTDVKEFLATKYGGEEVVNELFNKAKKKITNEFFPEKGMPKLRLTEAKKAIADFKKTTGDDMKVADLMLLYVEMGTEFTRSYGDIDWNFYNNMIVMYGKVAGACEKKEELYSLLKDRLYSCVLMSQGTGWGYEDALCEIYYSISWVTEEDDE</sequence>
<accession>A0A4Q0VN95</accession>
<gene>
    <name evidence="1" type="ORF">DS745_23215</name>
</gene>
<evidence type="ECO:0000313" key="2">
    <source>
        <dbReference type="Proteomes" id="UP000290649"/>
    </source>
</evidence>
<keyword evidence="2" id="KW-1185">Reference proteome</keyword>
<proteinExistence type="predicted"/>
<dbReference type="Proteomes" id="UP000290649">
    <property type="component" value="Unassembled WGS sequence"/>
</dbReference>
<comment type="caution">
    <text evidence="1">The sequence shown here is derived from an EMBL/GenBank/DDBJ whole genome shotgun (WGS) entry which is preliminary data.</text>
</comment>
<dbReference type="EMBL" id="QOUX01000047">
    <property type="protein sequence ID" value="RXI96613.1"/>
    <property type="molecule type" value="Genomic_DNA"/>
</dbReference>